<feature type="non-terminal residue" evidence="1">
    <location>
        <position position="1"/>
    </location>
</feature>
<dbReference type="EMBL" id="JAWDJW010007303">
    <property type="protein sequence ID" value="KAK3062411.1"/>
    <property type="molecule type" value="Genomic_DNA"/>
</dbReference>
<comment type="caution">
    <text evidence="1">The sequence shown here is derived from an EMBL/GenBank/DDBJ whole genome shotgun (WGS) entry which is preliminary data.</text>
</comment>
<keyword evidence="2" id="KW-1185">Reference proteome</keyword>
<accession>A0ACC3D6C9</accession>
<sequence>PEKANAERATKETVEEAQKAEREAKKAKRETKNAEKEAKKAVKEAEEATASKSTRSLKRKSPIAADVLESKAKVAQMSVALLAEDETAPTPWRAPAVRMY</sequence>
<reference evidence="1" key="1">
    <citation type="submission" date="2024-09" db="EMBL/GenBank/DDBJ databases">
        <title>Black Yeasts Isolated from many extreme environments.</title>
        <authorList>
            <person name="Coleine C."/>
            <person name="Stajich J.E."/>
            <person name="Selbmann L."/>
        </authorList>
    </citation>
    <scope>NUCLEOTIDE SEQUENCE</scope>
    <source>
        <strain evidence="1">CCFEE 5737</strain>
    </source>
</reference>
<organism evidence="1 2">
    <name type="scientific">Coniosporium uncinatum</name>
    <dbReference type="NCBI Taxonomy" id="93489"/>
    <lineage>
        <taxon>Eukaryota</taxon>
        <taxon>Fungi</taxon>
        <taxon>Dikarya</taxon>
        <taxon>Ascomycota</taxon>
        <taxon>Pezizomycotina</taxon>
        <taxon>Dothideomycetes</taxon>
        <taxon>Dothideomycetes incertae sedis</taxon>
        <taxon>Coniosporium</taxon>
    </lineage>
</organism>
<protein>
    <submittedName>
        <fullName evidence="1">Uncharacterized protein</fullName>
    </submittedName>
</protein>
<dbReference type="Proteomes" id="UP001186974">
    <property type="component" value="Unassembled WGS sequence"/>
</dbReference>
<evidence type="ECO:0000313" key="2">
    <source>
        <dbReference type="Proteomes" id="UP001186974"/>
    </source>
</evidence>
<name>A0ACC3D6C9_9PEZI</name>
<gene>
    <name evidence="1" type="ORF">LTS18_004105</name>
</gene>
<evidence type="ECO:0000313" key="1">
    <source>
        <dbReference type="EMBL" id="KAK3062411.1"/>
    </source>
</evidence>
<proteinExistence type="predicted"/>